<proteinExistence type="predicted"/>
<dbReference type="Proteomes" id="UP001164746">
    <property type="component" value="Chromosome 2"/>
</dbReference>
<accession>A0ABY7DFN0</accession>
<reference evidence="1" key="1">
    <citation type="submission" date="2022-11" db="EMBL/GenBank/DDBJ databases">
        <title>Centuries of genome instability and evolution in soft-shell clam transmissible cancer (bioRxiv).</title>
        <authorList>
            <person name="Hart S.F.M."/>
            <person name="Yonemitsu M.A."/>
            <person name="Giersch R.M."/>
            <person name="Beal B.F."/>
            <person name="Arriagada G."/>
            <person name="Davis B.W."/>
            <person name="Ostrander E.A."/>
            <person name="Goff S.P."/>
            <person name="Metzger M.J."/>
        </authorList>
    </citation>
    <scope>NUCLEOTIDE SEQUENCE</scope>
    <source>
        <strain evidence="1">MELC-2E11</strain>
        <tissue evidence="1">Siphon/mantle</tissue>
    </source>
</reference>
<gene>
    <name evidence="1" type="ORF">MAR_029152</name>
</gene>
<dbReference type="EMBL" id="CP111013">
    <property type="protein sequence ID" value="WAQ96462.1"/>
    <property type="molecule type" value="Genomic_DNA"/>
</dbReference>
<evidence type="ECO:0000313" key="2">
    <source>
        <dbReference type="Proteomes" id="UP001164746"/>
    </source>
</evidence>
<keyword evidence="2" id="KW-1185">Reference proteome</keyword>
<name>A0ABY7DFN0_MYAAR</name>
<organism evidence="1 2">
    <name type="scientific">Mya arenaria</name>
    <name type="common">Soft-shell clam</name>
    <dbReference type="NCBI Taxonomy" id="6604"/>
    <lineage>
        <taxon>Eukaryota</taxon>
        <taxon>Metazoa</taxon>
        <taxon>Spiralia</taxon>
        <taxon>Lophotrochozoa</taxon>
        <taxon>Mollusca</taxon>
        <taxon>Bivalvia</taxon>
        <taxon>Autobranchia</taxon>
        <taxon>Heteroconchia</taxon>
        <taxon>Euheterodonta</taxon>
        <taxon>Imparidentia</taxon>
        <taxon>Neoheterodontei</taxon>
        <taxon>Myida</taxon>
        <taxon>Myoidea</taxon>
        <taxon>Myidae</taxon>
        <taxon>Mya</taxon>
    </lineage>
</organism>
<evidence type="ECO:0000313" key="1">
    <source>
        <dbReference type="EMBL" id="WAQ96462.1"/>
    </source>
</evidence>
<protein>
    <submittedName>
        <fullName evidence="1">Uncharacterized protein</fullName>
    </submittedName>
</protein>
<sequence length="63" mass="7233">MVFLSQRIAMLESIKDVEDYSEDVYEYEADYCYIDNPMVQGCAMDFAPQMDVEGDGVEVYDVS</sequence>